<accession>T0ZNM1</accession>
<dbReference type="InterPro" id="IPR005269">
    <property type="entry name" value="LOG"/>
</dbReference>
<dbReference type="NCBIfam" id="TIGR00730">
    <property type="entry name" value="Rossman fold protein, TIGR00730 family"/>
    <property type="match status" value="1"/>
</dbReference>
<gene>
    <name evidence="1" type="ORF">B1B_18464</name>
</gene>
<evidence type="ECO:0008006" key="2">
    <source>
        <dbReference type="Google" id="ProtNLM"/>
    </source>
</evidence>
<comment type="caution">
    <text evidence="1">The sequence shown here is derived from an EMBL/GenBank/DDBJ whole genome shotgun (WGS) entry which is preliminary data.</text>
</comment>
<dbReference type="AlphaFoldDB" id="T0ZNM1"/>
<reference evidence="1" key="2">
    <citation type="journal article" date="2014" name="ISME J.">
        <title>Microbial stratification in low pH oxic and suboxic macroscopic growths along an acid mine drainage.</title>
        <authorList>
            <person name="Mendez-Garcia C."/>
            <person name="Mesa V."/>
            <person name="Sprenger R.R."/>
            <person name="Richter M."/>
            <person name="Diez M.S."/>
            <person name="Solano J."/>
            <person name="Bargiela R."/>
            <person name="Golyshina O.V."/>
            <person name="Manteca A."/>
            <person name="Ramos J.L."/>
            <person name="Gallego J.R."/>
            <person name="Llorente I."/>
            <person name="Martins Dos Santos V.A."/>
            <person name="Jensen O.N."/>
            <person name="Pelaez A.I."/>
            <person name="Sanchez J."/>
            <person name="Ferrer M."/>
        </authorList>
    </citation>
    <scope>NUCLEOTIDE SEQUENCE</scope>
</reference>
<proteinExistence type="predicted"/>
<dbReference type="PANTHER" id="PTHR31223">
    <property type="entry name" value="LOG FAMILY PROTEIN YJL055W"/>
    <property type="match status" value="1"/>
</dbReference>
<dbReference type="SUPFAM" id="SSF102405">
    <property type="entry name" value="MCP/YpsA-like"/>
    <property type="match status" value="1"/>
</dbReference>
<protein>
    <recommendedName>
        <fullName evidence="2">Cytokinin riboside 5'-monophosphate phosphoribohydrolase</fullName>
    </recommendedName>
</protein>
<dbReference type="InterPro" id="IPR031100">
    <property type="entry name" value="LOG_fam"/>
</dbReference>
<dbReference type="PANTHER" id="PTHR31223:SF70">
    <property type="entry name" value="LOG FAMILY PROTEIN YJL055W"/>
    <property type="match status" value="1"/>
</dbReference>
<dbReference type="EMBL" id="AUZY01012355">
    <property type="protein sequence ID" value="EQD30319.1"/>
    <property type="molecule type" value="Genomic_DNA"/>
</dbReference>
<dbReference type="GO" id="GO:0009691">
    <property type="term" value="P:cytokinin biosynthetic process"/>
    <property type="evidence" value="ECO:0007669"/>
    <property type="project" value="InterPro"/>
</dbReference>
<dbReference type="Gene3D" id="3.40.50.450">
    <property type="match status" value="1"/>
</dbReference>
<name>T0ZNM1_9ZZZZ</name>
<dbReference type="GO" id="GO:0016799">
    <property type="term" value="F:hydrolase activity, hydrolyzing N-glycosyl compounds"/>
    <property type="evidence" value="ECO:0007669"/>
    <property type="project" value="TreeGrafter"/>
</dbReference>
<evidence type="ECO:0000313" key="1">
    <source>
        <dbReference type="EMBL" id="EQD30319.1"/>
    </source>
</evidence>
<dbReference type="Pfam" id="PF03641">
    <property type="entry name" value="Lysine_decarbox"/>
    <property type="match status" value="1"/>
</dbReference>
<reference evidence="1" key="1">
    <citation type="submission" date="2013-08" db="EMBL/GenBank/DDBJ databases">
        <authorList>
            <person name="Mendez C."/>
            <person name="Richter M."/>
            <person name="Ferrer M."/>
            <person name="Sanchez J."/>
        </authorList>
    </citation>
    <scope>NUCLEOTIDE SEQUENCE</scope>
</reference>
<organism evidence="1">
    <name type="scientific">mine drainage metagenome</name>
    <dbReference type="NCBI Taxonomy" id="410659"/>
    <lineage>
        <taxon>unclassified sequences</taxon>
        <taxon>metagenomes</taxon>
        <taxon>ecological metagenomes</taxon>
    </lineage>
</organism>
<sequence length="201" mass="21589">MSVIPGQMSTRSVCVYCASSRMSHPAYRQAAYQLGEVLAKQGIAILYGGGAVGSMGALADGALAHGGRVVGILPRFMADLELGHRGLSELKLVEDMRTRKHLMLTGARAVIALPGGSGTLEELFEALTLKKLGLYLGPIVLVNTRGYFEPLKALLEHAVTERFMDERHRAMWQVVAEPQDVPAALASAPEWSEASRSFAAI</sequence>
<dbReference type="GO" id="GO:0005829">
    <property type="term" value="C:cytosol"/>
    <property type="evidence" value="ECO:0007669"/>
    <property type="project" value="TreeGrafter"/>
</dbReference>